<accession>A0A1A8C3C1</accession>
<reference evidence="2" key="1">
    <citation type="submission" date="2016-05" db="EMBL/GenBank/DDBJ databases">
        <authorList>
            <person name="Lavstsen T."/>
            <person name="Jespersen J.S."/>
        </authorList>
    </citation>
    <scope>NUCLEOTIDE SEQUENCE</scope>
    <source>
        <tissue evidence="2">Brain</tissue>
    </source>
</reference>
<proteinExistence type="predicted"/>
<reference evidence="2" key="2">
    <citation type="submission" date="2016-06" db="EMBL/GenBank/DDBJ databases">
        <title>The genome of a short-lived fish provides insights into sex chromosome evolution and the genetic control of aging.</title>
        <authorList>
            <person name="Reichwald K."/>
            <person name="Felder M."/>
            <person name="Petzold A."/>
            <person name="Koch P."/>
            <person name="Groth M."/>
            <person name="Platzer M."/>
        </authorList>
    </citation>
    <scope>NUCLEOTIDE SEQUENCE</scope>
    <source>
        <tissue evidence="2">Brain</tissue>
    </source>
</reference>
<protein>
    <submittedName>
        <fullName evidence="2">Zinc finger protein 862</fullName>
    </submittedName>
</protein>
<sequence length="54" mass="6180">MPTGCSAQARFCLLCYLVQSTMRARHQKRLKTQAKKYVMKSEDKEKSELDGEVG</sequence>
<evidence type="ECO:0000256" key="1">
    <source>
        <dbReference type="SAM" id="MobiDB-lite"/>
    </source>
</evidence>
<gene>
    <name evidence="2" type="primary">ZNF862</name>
</gene>
<feature type="compositionally biased region" description="Basic and acidic residues" evidence="1">
    <location>
        <begin position="39"/>
        <end position="54"/>
    </location>
</feature>
<evidence type="ECO:0000313" key="2">
    <source>
        <dbReference type="EMBL" id="SBP74054.1"/>
    </source>
</evidence>
<dbReference type="AlphaFoldDB" id="A0A1A8C3C1"/>
<name>A0A1A8C3C1_NOTKA</name>
<feature type="region of interest" description="Disordered" evidence="1">
    <location>
        <begin position="33"/>
        <end position="54"/>
    </location>
</feature>
<dbReference type="EMBL" id="HADZ01010113">
    <property type="protein sequence ID" value="SBP74054.1"/>
    <property type="molecule type" value="Transcribed_RNA"/>
</dbReference>
<organism evidence="2">
    <name type="scientific">Nothobranchius kadleci</name>
    <name type="common">African annual killifish</name>
    <dbReference type="NCBI Taxonomy" id="1051664"/>
    <lineage>
        <taxon>Eukaryota</taxon>
        <taxon>Metazoa</taxon>
        <taxon>Chordata</taxon>
        <taxon>Craniata</taxon>
        <taxon>Vertebrata</taxon>
        <taxon>Euteleostomi</taxon>
        <taxon>Actinopterygii</taxon>
        <taxon>Neopterygii</taxon>
        <taxon>Teleostei</taxon>
        <taxon>Neoteleostei</taxon>
        <taxon>Acanthomorphata</taxon>
        <taxon>Ovalentaria</taxon>
        <taxon>Atherinomorphae</taxon>
        <taxon>Cyprinodontiformes</taxon>
        <taxon>Nothobranchiidae</taxon>
        <taxon>Nothobranchius</taxon>
    </lineage>
</organism>